<dbReference type="EMBL" id="APVH01000066">
    <property type="protein sequence ID" value="EPX75812.1"/>
    <property type="molecule type" value="Genomic_DNA"/>
</dbReference>
<evidence type="ECO:0000256" key="1">
    <source>
        <dbReference type="SAM" id="MobiDB-lite"/>
    </source>
</evidence>
<keyword evidence="3" id="KW-1185">Reference proteome</keyword>
<protein>
    <submittedName>
        <fullName evidence="2">Uncharacterized protein</fullName>
    </submittedName>
</protein>
<dbReference type="STRING" id="1123237.Salmuc_03099"/>
<gene>
    <name evidence="2" type="ORF">Salmuc_03099</name>
</gene>
<reference evidence="3" key="1">
    <citation type="journal article" date="2014" name="Stand. Genomic Sci.">
        <title>Genome sequence of the exopolysaccharide-producing Salipiger mucosus type strain (DSM 16094(T)), a moderately halophilic member of the Roseobacter clade.</title>
        <authorList>
            <person name="Riedel T."/>
            <person name="Spring S."/>
            <person name="Fiebig A."/>
            <person name="Petersen J."/>
            <person name="Kyrpides N.C."/>
            <person name="Goker M."/>
            <person name="Klenk H.P."/>
        </authorList>
    </citation>
    <scope>NUCLEOTIDE SEQUENCE [LARGE SCALE GENOMIC DNA]</scope>
    <source>
        <strain evidence="3">DSM 16094</strain>
    </source>
</reference>
<sequence>MDRHSPLPARRQGPRHPAGSADSRGFAGSRRVLPRVLNAPGLRELLEACAKMISL</sequence>
<dbReference type="HOGENOM" id="CLU_3029818_0_0_5"/>
<dbReference type="AlphaFoldDB" id="S9Q6Z7"/>
<feature type="region of interest" description="Disordered" evidence="1">
    <location>
        <begin position="1"/>
        <end position="30"/>
    </location>
</feature>
<dbReference type="Proteomes" id="UP000015347">
    <property type="component" value="Unassembled WGS sequence"/>
</dbReference>
<evidence type="ECO:0000313" key="3">
    <source>
        <dbReference type="Proteomes" id="UP000015347"/>
    </source>
</evidence>
<comment type="caution">
    <text evidence="2">The sequence shown here is derived from an EMBL/GenBank/DDBJ whole genome shotgun (WGS) entry which is preliminary data.</text>
</comment>
<proteinExistence type="predicted"/>
<evidence type="ECO:0000313" key="2">
    <source>
        <dbReference type="EMBL" id="EPX75812.1"/>
    </source>
</evidence>
<name>S9Q6Z7_9RHOB</name>
<organism evidence="2 3">
    <name type="scientific">Salipiger mucosus DSM 16094</name>
    <dbReference type="NCBI Taxonomy" id="1123237"/>
    <lineage>
        <taxon>Bacteria</taxon>
        <taxon>Pseudomonadati</taxon>
        <taxon>Pseudomonadota</taxon>
        <taxon>Alphaproteobacteria</taxon>
        <taxon>Rhodobacterales</taxon>
        <taxon>Roseobacteraceae</taxon>
        <taxon>Salipiger</taxon>
    </lineage>
</organism>
<accession>S9Q6Z7</accession>